<dbReference type="Proteomes" id="UP000230423">
    <property type="component" value="Unassembled WGS sequence"/>
</dbReference>
<dbReference type="AlphaFoldDB" id="A0A2G9T6R5"/>
<feature type="region of interest" description="Disordered" evidence="1">
    <location>
        <begin position="1"/>
        <end position="45"/>
    </location>
</feature>
<proteinExistence type="predicted"/>
<feature type="compositionally biased region" description="Polar residues" evidence="1">
    <location>
        <begin position="1"/>
        <end position="28"/>
    </location>
</feature>
<dbReference type="InterPro" id="IPR005312">
    <property type="entry name" value="DUF1759"/>
</dbReference>
<gene>
    <name evidence="2" type="ORF">TELCIR_25071</name>
</gene>
<sequence length="253" mass="28762">MVTGTANLAVTDSARQNDHPSSSANQESPPHVTPMAPSPEVSPSTLQPIQLRRVELPIFDGDIAQFHDFWCRFRTAVHDNDSLSLPTKFIYLTNSLKGSASLIIQGYDPSQPDNYHLAINALRRRYDRPQFTHHLFHHKLEQLQTSSSAPSNQRDTLCQIQSFVLQLNRFEDTTTSLALKKLIKAKFPRDTQLEVNKLEHRSGRTWTLPELLDGLNEVIEEYEKLDDYTVVKSNSEFNINPVSTRSRSPTPEP</sequence>
<organism evidence="2 3">
    <name type="scientific">Teladorsagia circumcincta</name>
    <name type="common">Brown stomach worm</name>
    <name type="synonym">Ostertagia circumcincta</name>
    <dbReference type="NCBI Taxonomy" id="45464"/>
    <lineage>
        <taxon>Eukaryota</taxon>
        <taxon>Metazoa</taxon>
        <taxon>Ecdysozoa</taxon>
        <taxon>Nematoda</taxon>
        <taxon>Chromadorea</taxon>
        <taxon>Rhabditida</taxon>
        <taxon>Rhabditina</taxon>
        <taxon>Rhabditomorpha</taxon>
        <taxon>Strongyloidea</taxon>
        <taxon>Trichostrongylidae</taxon>
        <taxon>Teladorsagia</taxon>
    </lineage>
</organism>
<keyword evidence="3" id="KW-1185">Reference proteome</keyword>
<evidence type="ECO:0000313" key="2">
    <source>
        <dbReference type="EMBL" id="PIO53588.1"/>
    </source>
</evidence>
<feature type="non-terminal residue" evidence="2">
    <location>
        <position position="253"/>
    </location>
</feature>
<reference evidence="2 3" key="1">
    <citation type="submission" date="2015-09" db="EMBL/GenBank/DDBJ databases">
        <title>Draft genome of the parasitic nematode Teladorsagia circumcincta isolate WARC Sus (inbred).</title>
        <authorList>
            <person name="Mitreva M."/>
        </authorList>
    </citation>
    <scope>NUCLEOTIDE SEQUENCE [LARGE SCALE GENOMIC DNA]</scope>
    <source>
        <strain evidence="2 3">S</strain>
    </source>
</reference>
<dbReference type="PANTHER" id="PTHR22954:SF3">
    <property type="entry name" value="PROTEIN CBG08539"/>
    <property type="match status" value="1"/>
</dbReference>
<accession>A0A2G9T6R5</accession>
<name>A0A2G9T6R5_TELCI</name>
<dbReference type="PANTHER" id="PTHR22954">
    <property type="entry name" value="RETROVIRAL PROTEASE-RELATED"/>
    <property type="match status" value="1"/>
</dbReference>
<evidence type="ECO:0000256" key="1">
    <source>
        <dbReference type="SAM" id="MobiDB-lite"/>
    </source>
</evidence>
<evidence type="ECO:0000313" key="3">
    <source>
        <dbReference type="Proteomes" id="UP000230423"/>
    </source>
</evidence>
<dbReference type="EMBL" id="KZ410125">
    <property type="protein sequence ID" value="PIO53588.1"/>
    <property type="molecule type" value="Genomic_DNA"/>
</dbReference>
<dbReference type="OrthoDB" id="5847217at2759"/>
<dbReference type="Pfam" id="PF03564">
    <property type="entry name" value="DUF1759"/>
    <property type="match status" value="1"/>
</dbReference>
<protein>
    <submittedName>
        <fullName evidence="2">Uncharacterized protein</fullName>
    </submittedName>
</protein>